<dbReference type="EMBL" id="MJBS01000110">
    <property type="protein sequence ID" value="OHE93910.1"/>
    <property type="molecule type" value="Genomic_DNA"/>
</dbReference>
<reference evidence="2 3" key="1">
    <citation type="submission" date="2016-09" db="EMBL/GenBank/DDBJ databases">
        <authorList>
            <person name="Capua I."/>
            <person name="De Benedictis P."/>
            <person name="Joannis T."/>
            <person name="Lombin L.H."/>
            <person name="Cattoli G."/>
        </authorList>
    </citation>
    <scope>NUCLEOTIDE SEQUENCE [LARGE SCALE GENOMIC DNA]</scope>
    <source>
        <strain evidence="2 3">IMI 309357</strain>
    </source>
</reference>
<evidence type="ECO:0000256" key="1">
    <source>
        <dbReference type="SAM" id="MobiDB-lite"/>
    </source>
</evidence>
<accession>A0A1G4AXM1</accession>
<comment type="caution">
    <text evidence="2">The sequence shown here is derived from an EMBL/GenBank/DDBJ whole genome shotgun (WGS) entry which is preliminary data.</text>
</comment>
<sequence length="482" mass="53523">MADNPSQTEPSGEPQDPYKQQTTEETHTSMVRDERSPYLLTSSAWQRLPPPRPDPTNRSLHDACVVGEFERVGLPILPTTTRPTYDIVYSKIELLLPADEGQKNIVKDKTLMIQTTIETLINGDDSESSGSAQRYSISYFVRSGRGQARAPPRTRGDTILCSSFWNGIQWVEGKQMAGVVMIEVHEDDSAGVEILSRDNSSLSAKKLRIADSRRPYPSAARENQRDRLREGSRVHPDAVVLWPSVLEGFCFNCKWSPLDRFDRFGGAFKGAHASEIYFDSASSLFANRTVRAMASRSCSRFQISSTEGFQVAGGFVALYGSAVFASVAVYSQWNKIDDAMQRHEMDASAQVEFLCFRPEHNGLEGWCWGGVIKLRPDLRLNATREAGDQRDTGINKLFVVSNAEKLAWRCPYLRMHSGIILPMIIDTNCQYVADEGDWIGAHDARGHPDDFGYAHTIAGVPPEPPFGCEAAACIAFPSGRNS</sequence>
<organism evidence="2 3">
    <name type="scientific">Colletotrichum orchidophilum</name>
    <dbReference type="NCBI Taxonomy" id="1209926"/>
    <lineage>
        <taxon>Eukaryota</taxon>
        <taxon>Fungi</taxon>
        <taxon>Dikarya</taxon>
        <taxon>Ascomycota</taxon>
        <taxon>Pezizomycotina</taxon>
        <taxon>Sordariomycetes</taxon>
        <taxon>Hypocreomycetidae</taxon>
        <taxon>Glomerellales</taxon>
        <taxon>Glomerellaceae</taxon>
        <taxon>Colletotrichum</taxon>
    </lineage>
</organism>
<dbReference type="GeneID" id="34563946"/>
<gene>
    <name evidence="2" type="ORF">CORC01_10809</name>
</gene>
<protein>
    <submittedName>
        <fullName evidence="2">Uncharacterized protein</fullName>
    </submittedName>
</protein>
<name>A0A1G4AXM1_9PEZI</name>
<dbReference type="Proteomes" id="UP000176998">
    <property type="component" value="Unassembled WGS sequence"/>
</dbReference>
<evidence type="ECO:0000313" key="2">
    <source>
        <dbReference type="EMBL" id="OHE93910.1"/>
    </source>
</evidence>
<feature type="compositionally biased region" description="Polar residues" evidence="1">
    <location>
        <begin position="1"/>
        <end position="10"/>
    </location>
</feature>
<feature type="compositionally biased region" description="Basic and acidic residues" evidence="1">
    <location>
        <begin position="22"/>
        <end position="36"/>
    </location>
</feature>
<dbReference type="RefSeq" id="XP_022471074.1">
    <property type="nucleotide sequence ID" value="XM_022622436.1"/>
</dbReference>
<dbReference type="AlphaFoldDB" id="A0A1G4AXM1"/>
<proteinExistence type="predicted"/>
<evidence type="ECO:0000313" key="3">
    <source>
        <dbReference type="Proteomes" id="UP000176998"/>
    </source>
</evidence>
<keyword evidence="3" id="KW-1185">Reference proteome</keyword>
<feature type="region of interest" description="Disordered" evidence="1">
    <location>
        <begin position="1"/>
        <end position="39"/>
    </location>
</feature>